<dbReference type="SUPFAM" id="SSF51445">
    <property type="entry name" value="(Trans)glycosidases"/>
    <property type="match status" value="1"/>
</dbReference>
<dbReference type="EMBL" id="AP018694">
    <property type="protein sequence ID" value="BBE18592.1"/>
    <property type="molecule type" value="Genomic_DNA"/>
</dbReference>
<evidence type="ECO:0000259" key="2">
    <source>
        <dbReference type="Pfam" id="PF13204"/>
    </source>
</evidence>
<dbReference type="InterPro" id="IPR024749">
    <property type="entry name" value="Collagen-bd_put"/>
</dbReference>
<dbReference type="Pfam" id="PF12904">
    <property type="entry name" value="Collagen_bind_2"/>
    <property type="match status" value="1"/>
</dbReference>
<dbReference type="PANTHER" id="PTHR37836:SF2">
    <property type="entry name" value="DUF4038 DOMAIN-CONTAINING PROTEIN"/>
    <property type="match status" value="1"/>
</dbReference>
<accession>A0A5K7SAK1</accession>
<proteinExistence type="predicted"/>
<dbReference type="KEGG" id="anf:AQPE_2755"/>
<keyword evidence="5" id="KW-1185">Reference proteome</keyword>
<dbReference type="PANTHER" id="PTHR37836">
    <property type="entry name" value="LMO1036 PROTEIN"/>
    <property type="match status" value="1"/>
</dbReference>
<dbReference type="Gene3D" id="2.60.40.10">
    <property type="entry name" value="Immunoglobulins"/>
    <property type="match status" value="1"/>
</dbReference>
<dbReference type="Gene3D" id="3.20.20.80">
    <property type="entry name" value="Glycosidases"/>
    <property type="match status" value="1"/>
</dbReference>
<evidence type="ECO:0000313" key="5">
    <source>
        <dbReference type="Proteomes" id="UP001193389"/>
    </source>
</evidence>
<evidence type="ECO:0000259" key="3">
    <source>
        <dbReference type="Pfam" id="PF16586"/>
    </source>
</evidence>
<dbReference type="Proteomes" id="UP001193389">
    <property type="component" value="Chromosome"/>
</dbReference>
<protein>
    <recommendedName>
        <fullName evidence="6">DUF4038 domain-containing protein</fullName>
    </recommendedName>
</protein>
<dbReference type="AlphaFoldDB" id="A0A5K7SAK1"/>
<reference evidence="4" key="1">
    <citation type="journal article" date="2020" name="Int. J. Syst. Evol. Microbiol.">
        <title>Aquipluma nitroreducens gen. nov. sp. nov., a novel facultatively anaerobic bacterium isolated from a freshwater lake.</title>
        <authorList>
            <person name="Watanabe M."/>
            <person name="Kojima H."/>
            <person name="Fukui M."/>
        </authorList>
    </citation>
    <scope>NUCLEOTIDE SEQUENCE</scope>
    <source>
        <strain evidence="4">MeG22</strain>
    </source>
</reference>
<dbReference type="InterPro" id="IPR013783">
    <property type="entry name" value="Ig-like_fold"/>
</dbReference>
<evidence type="ECO:0008006" key="6">
    <source>
        <dbReference type="Google" id="ProtNLM"/>
    </source>
</evidence>
<feature type="domain" description="Putative collagen-binding" evidence="1">
    <location>
        <begin position="481"/>
        <end position="555"/>
    </location>
</feature>
<dbReference type="InterPro" id="IPR032260">
    <property type="entry name" value="DUF5060"/>
</dbReference>
<sequence>MKIHTASKIFLLITILSFLVFKSNAETIHHGEVYKIIFKSAKTYSNPYKDIPSSSGGDLLKVTFEGYKGEALNKEITIVGFWNGGSEWCVNFAPPYAGEWKYISFSPEKSMNGKKGNLEVVTWTKDEQNANPTRHGFVRVNKTGEQAGHFFEYSDGQPFLWIGDTWWNWTDSRIHLETFKQMVDNRSEKGFNIGQLFVPGNGWGRESSLLDETYTKLDTEHAKKVEEMIRYANLKGITVWIHGWWSRPDLNKTVGAEKMQRWWRYLVHRFGAYNVIWVLAGEYNMNNYGGMGLNFWKDLGKLIKKEDPYERIVSVHNTPPFWSGGAAAPQWATGKVLHQEAWLDYNQSQVGHGKYANEMIPQVVSEEYHLNPSKPIVVTECWYEFTEGNPTAMDIRFAAWSAILSGAAGHTYGGGHVWLASVPEAPGGAGAWPYEKGFARTTYDYEGAESMKHLAEFFKKVKWWNMAPHPELVQEYPQPFCLAKPGEEYVLYLRYAGTVKVRMDGSAASGYYKYYWFNPASGQIYDSKTIQGNSVLQFECPESYPAVPEYKDWVLYIGRK</sequence>
<feature type="domain" description="Apiosidase-like catalytic" evidence="2">
    <location>
        <begin position="146"/>
        <end position="465"/>
    </location>
</feature>
<dbReference type="Pfam" id="PF13204">
    <property type="entry name" value="Apiosidase"/>
    <property type="match status" value="1"/>
</dbReference>
<feature type="domain" description="DUF5060" evidence="3">
    <location>
        <begin position="33"/>
        <end position="104"/>
    </location>
</feature>
<evidence type="ECO:0000259" key="1">
    <source>
        <dbReference type="Pfam" id="PF12904"/>
    </source>
</evidence>
<dbReference type="Pfam" id="PF16586">
    <property type="entry name" value="DUF5060"/>
    <property type="match status" value="1"/>
</dbReference>
<organism evidence="4 5">
    <name type="scientific">Aquipluma nitroreducens</name>
    <dbReference type="NCBI Taxonomy" id="2010828"/>
    <lineage>
        <taxon>Bacteria</taxon>
        <taxon>Pseudomonadati</taxon>
        <taxon>Bacteroidota</taxon>
        <taxon>Bacteroidia</taxon>
        <taxon>Marinilabiliales</taxon>
        <taxon>Prolixibacteraceae</taxon>
        <taxon>Aquipluma</taxon>
    </lineage>
</organism>
<name>A0A5K7SAK1_9BACT</name>
<gene>
    <name evidence="4" type="ORF">AQPE_2755</name>
</gene>
<dbReference type="RefSeq" id="WP_318346916.1">
    <property type="nucleotide sequence ID" value="NZ_AP018694.1"/>
</dbReference>
<dbReference type="InterPro" id="IPR025277">
    <property type="entry name" value="Apiosidase-like_cat_dom"/>
</dbReference>
<dbReference type="InterPro" id="IPR017853">
    <property type="entry name" value="GH"/>
</dbReference>
<evidence type="ECO:0000313" key="4">
    <source>
        <dbReference type="EMBL" id="BBE18592.1"/>
    </source>
</evidence>